<dbReference type="AlphaFoldDB" id="A0A9P1ELH5"/>
<dbReference type="GO" id="GO:0016020">
    <property type="term" value="C:membrane"/>
    <property type="evidence" value="ECO:0007669"/>
    <property type="project" value="UniProtKB-SubCell"/>
</dbReference>
<evidence type="ECO:0000313" key="8">
    <source>
        <dbReference type="EMBL" id="CAH9114042.1"/>
    </source>
</evidence>
<dbReference type="Proteomes" id="UP001152484">
    <property type="component" value="Unassembled WGS sequence"/>
</dbReference>
<reference evidence="8" key="1">
    <citation type="submission" date="2022-07" db="EMBL/GenBank/DDBJ databases">
        <authorList>
            <person name="Macas J."/>
            <person name="Novak P."/>
            <person name="Neumann P."/>
        </authorList>
    </citation>
    <scope>NUCLEOTIDE SEQUENCE</scope>
</reference>
<keyword evidence="9" id="KW-1185">Reference proteome</keyword>
<keyword evidence="3 6" id="KW-0812">Transmembrane</keyword>
<accession>A0A9P1ELH5</accession>
<comment type="similarity">
    <text evidence="2 6">Belongs to the drug/metabolite transporter (DMT) superfamily. Plant drug/metabolite exporter (P-DME) (TC 2.A.7.4) family.</text>
</comment>
<keyword evidence="5 6" id="KW-0472">Membrane</keyword>
<organism evidence="8 9">
    <name type="scientific">Cuscuta europaea</name>
    <name type="common">European dodder</name>
    <dbReference type="NCBI Taxonomy" id="41803"/>
    <lineage>
        <taxon>Eukaryota</taxon>
        <taxon>Viridiplantae</taxon>
        <taxon>Streptophyta</taxon>
        <taxon>Embryophyta</taxon>
        <taxon>Tracheophyta</taxon>
        <taxon>Spermatophyta</taxon>
        <taxon>Magnoliopsida</taxon>
        <taxon>eudicotyledons</taxon>
        <taxon>Gunneridae</taxon>
        <taxon>Pentapetalae</taxon>
        <taxon>asterids</taxon>
        <taxon>lamiids</taxon>
        <taxon>Solanales</taxon>
        <taxon>Convolvulaceae</taxon>
        <taxon>Cuscuteae</taxon>
        <taxon>Cuscuta</taxon>
        <taxon>Cuscuta subgen. Cuscuta</taxon>
    </lineage>
</organism>
<feature type="domain" description="EamA" evidence="7">
    <location>
        <begin position="187"/>
        <end position="327"/>
    </location>
</feature>
<dbReference type="InterPro" id="IPR037185">
    <property type="entry name" value="EmrE-like"/>
</dbReference>
<name>A0A9P1ELH5_CUSEU</name>
<feature type="transmembrane region" description="Helical" evidence="6">
    <location>
        <begin position="139"/>
        <end position="157"/>
    </location>
</feature>
<dbReference type="OrthoDB" id="1728340at2759"/>
<comment type="caution">
    <text evidence="8">The sequence shown here is derived from an EMBL/GenBank/DDBJ whole genome shotgun (WGS) entry which is preliminary data.</text>
</comment>
<dbReference type="PANTHER" id="PTHR31218">
    <property type="entry name" value="WAT1-RELATED PROTEIN"/>
    <property type="match status" value="1"/>
</dbReference>
<comment type="subcellular location">
    <subcellularLocation>
        <location evidence="1 6">Membrane</location>
        <topology evidence="1 6">Multi-pass membrane protein</topology>
    </subcellularLocation>
</comment>
<evidence type="ECO:0000256" key="3">
    <source>
        <dbReference type="ARBA" id="ARBA00022692"/>
    </source>
</evidence>
<proteinExistence type="inferred from homology"/>
<dbReference type="GO" id="GO:0022857">
    <property type="term" value="F:transmembrane transporter activity"/>
    <property type="evidence" value="ECO:0007669"/>
    <property type="project" value="InterPro"/>
</dbReference>
<evidence type="ECO:0000256" key="1">
    <source>
        <dbReference type="ARBA" id="ARBA00004141"/>
    </source>
</evidence>
<feature type="transmembrane region" description="Helical" evidence="6">
    <location>
        <begin position="257"/>
        <end position="276"/>
    </location>
</feature>
<evidence type="ECO:0000256" key="4">
    <source>
        <dbReference type="ARBA" id="ARBA00022989"/>
    </source>
</evidence>
<feature type="transmembrane region" description="Helical" evidence="6">
    <location>
        <begin position="309"/>
        <end position="328"/>
    </location>
</feature>
<keyword evidence="4 6" id="KW-1133">Transmembrane helix</keyword>
<feature type="domain" description="EamA" evidence="7">
    <location>
        <begin position="15"/>
        <end position="155"/>
    </location>
</feature>
<evidence type="ECO:0000256" key="6">
    <source>
        <dbReference type="RuleBase" id="RU363077"/>
    </source>
</evidence>
<gene>
    <name evidence="8" type="ORF">CEURO_LOCUS20244</name>
</gene>
<protein>
    <recommendedName>
        <fullName evidence="6">WAT1-related protein</fullName>
    </recommendedName>
</protein>
<evidence type="ECO:0000313" key="9">
    <source>
        <dbReference type="Proteomes" id="UP001152484"/>
    </source>
</evidence>
<feature type="transmembrane region" description="Helical" evidence="6">
    <location>
        <begin position="12"/>
        <end position="31"/>
    </location>
</feature>
<feature type="transmembrane region" description="Helical" evidence="6">
    <location>
        <begin position="104"/>
        <end position="127"/>
    </location>
</feature>
<evidence type="ECO:0000259" key="7">
    <source>
        <dbReference type="Pfam" id="PF00892"/>
    </source>
</evidence>
<feature type="transmembrane region" description="Helical" evidence="6">
    <location>
        <begin position="189"/>
        <end position="210"/>
    </location>
</feature>
<feature type="transmembrane region" description="Helical" evidence="6">
    <location>
        <begin position="43"/>
        <end position="64"/>
    </location>
</feature>
<evidence type="ECO:0000256" key="2">
    <source>
        <dbReference type="ARBA" id="ARBA00007635"/>
    </source>
</evidence>
<dbReference type="EMBL" id="CAMAPE010000062">
    <property type="protein sequence ID" value="CAH9114042.1"/>
    <property type="molecule type" value="Genomic_DNA"/>
</dbReference>
<dbReference type="InterPro" id="IPR000620">
    <property type="entry name" value="EamA_dom"/>
</dbReference>
<dbReference type="Pfam" id="PF00892">
    <property type="entry name" value="EamA"/>
    <property type="match status" value="2"/>
</dbReference>
<dbReference type="InterPro" id="IPR030184">
    <property type="entry name" value="WAT1-related"/>
</dbReference>
<sequence>MEWRLAEALVRWKPYLALVFIQFGLAGMDVISKVALNEGMSNYVFVVYRHAVATIVIAPFALILDQKHRPKMTLPIFAKLVLLSLLEPVIDQNLYFIGMKYTTATFAASMANILPALTFLIALLFRLEKVRLKSIRSQAKIIGTVATVGGAMMMTLVKGPVLELFWTKSIGHGHPATGAIDLAHSIKGALMITFGCLSWAFFVILQAVTLKTYPTELSLTAWICLLGTGEAAILALVMERGNPAAVWSINWDTKFLAALYSGVFCSGLAYYIQGVVMKDRGPVFVTAFNPLSMVIVAVISSIILREQMYLGRVVGAAVIVIGLYMVLWGKCKDHNSASHLDPKSLPMKSDAAANTGS</sequence>
<feature type="transmembrane region" description="Helical" evidence="6">
    <location>
        <begin position="283"/>
        <end position="303"/>
    </location>
</feature>
<evidence type="ECO:0000256" key="5">
    <source>
        <dbReference type="ARBA" id="ARBA00023136"/>
    </source>
</evidence>
<dbReference type="SUPFAM" id="SSF103481">
    <property type="entry name" value="Multidrug resistance efflux transporter EmrE"/>
    <property type="match status" value="2"/>
</dbReference>